<keyword evidence="1" id="KW-0472">Membrane</keyword>
<evidence type="ECO:0000313" key="3">
    <source>
        <dbReference type="Proteomes" id="UP000176774"/>
    </source>
</evidence>
<protein>
    <submittedName>
        <fullName evidence="2">Uncharacterized protein</fullName>
    </submittedName>
</protein>
<proteinExistence type="predicted"/>
<dbReference type="AlphaFoldDB" id="A0A1G2IEI4"/>
<comment type="caution">
    <text evidence="2">The sequence shown here is derived from an EMBL/GenBank/DDBJ whole genome shotgun (WGS) entry which is preliminary data.</text>
</comment>
<name>A0A1G2IEI4_9BACT</name>
<keyword evidence="1" id="KW-0812">Transmembrane</keyword>
<feature type="transmembrane region" description="Helical" evidence="1">
    <location>
        <begin position="94"/>
        <end position="117"/>
    </location>
</feature>
<dbReference type="STRING" id="1802214.A2908_01165"/>
<dbReference type="Proteomes" id="UP000176774">
    <property type="component" value="Unassembled WGS sequence"/>
</dbReference>
<accession>A0A1G2IEI4</accession>
<evidence type="ECO:0000313" key="2">
    <source>
        <dbReference type="EMBL" id="OGZ73122.1"/>
    </source>
</evidence>
<gene>
    <name evidence="2" type="ORF">A2908_01165</name>
</gene>
<organism evidence="2 3">
    <name type="scientific">Candidatus Staskawiczbacteria bacterium RIFCSPLOWO2_01_FULL_38_12b</name>
    <dbReference type="NCBI Taxonomy" id="1802214"/>
    <lineage>
        <taxon>Bacteria</taxon>
        <taxon>Candidatus Staskawicziibacteriota</taxon>
    </lineage>
</organism>
<evidence type="ECO:0000256" key="1">
    <source>
        <dbReference type="SAM" id="Phobius"/>
    </source>
</evidence>
<reference evidence="2 3" key="1">
    <citation type="journal article" date="2016" name="Nat. Commun.">
        <title>Thousands of microbial genomes shed light on interconnected biogeochemical processes in an aquifer system.</title>
        <authorList>
            <person name="Anantharaman K."/>
            <person name="Brown C.T."/>
            <person name="Hug L.A."/>
            <person name="Sharon I."/>
            <person name="Castelle C.J."/>
            <person name="Probst A.J."/>
            <person name="Thomas B.C."/>
            <person name="Singh A."/>
            <person name="Wilkins M.J."/>
            <person name="Karaoz U."/>
            <person name="Brodie E.L."/>
            <person name="Williams K.H."/>
            <person name="Hubbard S.S."/>
            <person name="Banfield J.F."/>
        </authorList>
    </citation>
    <scope>NUCLEOTIDE SEQUENCE [LARGE SCALE GENOMIC DNA]</scope>
</reference>
<sequence>MSDSQTIFRQNLPGIGQLRDLSAFNMLTTYEEQEVISTPLYKITAHRQKELYSDIIISMSISSYRLTSLLLSTFVFSVGILDILMYLYSGNYFFHPYFALIITLGSASLLTTTILAIRGH</sequence>
<dbReference type="EMBL" id="MHPA01000015">
    <property type="protein sequence ID" value="OGZ73122.1"/>
    <property type="molecule type" value="Genomic_DNA"/>
</dbReference>
<feature type="transmembrane region" description="Helical" evidence="1">
    <location>
        <begin position="69"/>
        <end position="88"/>
    </location>
</feature>
<keyword evidence="1" id="KW-1133">Transmembrane helix</keyword>